<feature type="transmembrane region" description="Helical" evidence="10">
    <location>
        <begin position="920"/>
        <end position="943"/>
    </location>
</feature>
<comment type="caution">
    <text evidence="10">Lacks conserved residue(s) required for the propagation of feature annotation.</text>
</comment>
<dbReference type="InterPro" id="IPR005665">
    <property type="entry name" value="SecF_bac"/>
</dbReference>
<dbReference type="Pfam" id="PF07549">
    <property type="entry name" value="Sec_GG"/>
    <property type="match status" value="2"/>
</dbReference>
<name>A0A2Z3L931_9BACT</name>
<dbReference type="AlphaFoldDB" id="A0A2Z3L931"/>
<evidence type="ECO:0000256" key="10">
    <source>
        <dbReference type="HAMAP-Rule" id="MF_01463"/>
    </source>
</evidence>
<comment type="subunit">
    <text evidence="10">Forms a complex with SecF. Part of the essential Sec protein translocation apparatus which comprises SecA, SecYEG and auxiliary proteins SecDF. Other proteins may also be involved.</text>
</comment>
<evidence type="ECO:0000256" key="8">
    <source>
        <dbReference type="ARBA" id="ARBA00023010"/>
    </source>
</evidence>
<dbReference type="NCBIfam" id="TIGR00916">
    <property type="entry name" value="2A0604s01"/>
    <property type="match status" value="1"/>
</dbReference>
<feature type="transmembrane region" description="Helical" evidence="10">
    <location>
        <begin position="7"/>
        <end position="27"/>
    </location>
</feature>
<dbReference type="GO" id="GO:0065002">
    <property type="term" value="P:intracellular protein transmembrane transport"/>
    <property type="evidence" value="ECO:0007669"/>
    <property type="project" value="UniProtKB-UniRule"/>
</dbReference>
<evidence type="ECO:0000256" key="2">
    <source>
        <dbReference type="ARBA" id="ARBA00022448"/>
    </source>
</evidence>
<comment type="subunit">
    <text evidence="11">Forms a complex with SecD. Part of the essential Sec protein translocation apparatus which comprises SecA, SecYEG and auxiliary proteins SecDF. Other proteins may also be involved.</text>
</comment>
<dbReference type="InterPro" id="IPR048631">
    <property type="entry name" value="SecD_1st"/>
</dbReference>
<evidence type="ECO:0000256" key="3">
    <source>
        <dbReference type="ARBA" id="ARBA00022475"/>
    </source>
</evidence>
<dbReference type="InterPro" id="IPR022645">
    <property type="entry name" value="SecD/SecF_bac"/>
</dbReference>
<protein>
    <recommendedName>
        <fullName evidence="10 11">Multifunctional fusion protein</fullName>
    </recommendedName>
    <domain>
        <recommendedName>
            <fullName evidence="10">Protein translocase subunit SecD</fullName>
        </recommendedName>
    </domain>
    <domain>
        <recommendedName>
            <fullName evidence="11">Protein-export membrane protein SecF</fullName>
        </recommendedName>
    </domain>
</protein>
<dbReference type="Gene3D" id="1.20.1640.10">
    <property type="entry name" value="Multidrug efflux transporter AcrB transmembrane domain"/>
    <property type="match status" value="2"/>
</dbReference>
<comment type="function">
    <text evidence="10">Part of the Sec protein translocase complex. Interacts with the SecYEG preprotein conducting channel. SecDF uses the proton motive force (PMF) to complete protein translocation after the ATP-dependent function of SecA.</text>
</comment>
<feature type="transmembrane region" description="Helical" evidence="10">
    <location>
        <begin position="788"/>
        <end position="804"/>
    </location>
</feature>
<keyword evidence="7 10" id="KW-1133">Transmembrane helix</keyword>
<dbReference type="FunFam" id="1.20.1640.10:FF:000004">
    <property type="entry name" value="Protein translocase subunit SecD"/>
    <property type="match status" value="1"/>
</dbReference>
<evidence type="ECO:0000313" key="13">
    <source>
        <dbReference type="EMBL" id="AWN82063.1"/>
    </source>
</evidence>
<evidence type="ECO:0000313" key="14">
    <source>
        <dbReference type="Proteomes" id="UP000245872"/>
    </source>
</evidence>
<dbReference type="Pfam" id="PF21760">
    <property type="entry name" value="SecD_1st"/>
    <property type="match status" value="1"/>
</dbReference>
<dbReference type="InterPro" id="IPR005791">
    <property type="entry name" value="SecD"/>
</dbReference>
<dbReference type="NCBIfam" id="NF009585">
    <property type="entry name" value="PRK13024.1-5"/>
    <property type="match status" value="1"/>
</dbReference>
<feature type="transmembrane region" description="Helical" evidence="10">
    <location>
        <begin position="468"/>
        <end position="486"/>
    </location>
</feature>
<evidence type="ECO:0000256" key="11">
    <source>
        <dbReference type="HAMAP-Rule" id="MF_01464"/>
    </source>
</evidence>
<keyword evidence="3 10" id="KW-1003">Cell membrane</keyword>
<comment type="similarity">
    <text evidence="11">Belongs to the SecD/SecF family. SecF subfamily.</text>
</comment>
<evidence type="ECO:0000256" key="9">
    <source>
        <dbReference type="ARBA" id="ARBA00023136"/>
    </source>
</evidence>
<keyword evidence="5 10" id="KW-0812">Transmembrane</keyword>
<dbReference type="GO" id="GO:0005886">
    <property type="term" value="C:plasma membrane"/>
    <property type="evidence" value="ECO:0007669"/>
    <property type="project" value="UniProtKB-SubCell"/>
</dbReference>
<dbReference type="InterPro" id="IPR022646">
    <property type="entry name" value="SecD/SecF_CS"/>
</dbReference>
<sequence>MRAKKIVLFVTVVTSFLSLYYLSFTFIDYRIQRQAEQKATDQEGRIDFEQRQAYLMEMWKKPVYNLLGSHYTYEEVKDRSLKLGLDLQGGTRVVMELSPVELVKALAGDNADAAFFKALQSADKERMNKHTASFAKRFIEAYKKIEPEGDLSDIFTSLSNEKEIEKTIDKEISLALDRSLTIVRTRLDRFGASQPTVQRLPITGRIQIELPGITDAQRVRKLLQGIAQLHFWEVAEPDEYIAYVESVNKFLLAEEKAAILKTLPQGIPEEEKNKHMPTQSLFQRCARAHFPYTISYAAQEVDHIKSLLARAEVRALLPAHITWMWGKAIQIQNDRKEEIVTLYPIKRTPAQKPLLEGDLITRAESLLDNGRPVVTMHMNSRGAHIWKEVTANQVGKRIAIVLDDQVYSAPVVQQEIPNGVSQISGDFSLEDAKDLANILQAGSLPAPLKIVEEVIMGPTLGKIAQNQGLVTTAIGLALVLLFMMVYYAKAGMIANMALLFNLLFMAGMLAQLEATLTLPGIAGLVLTIGMSIDANVLIFERIREELADKVPLKEAIRRGYAKSASSIIDSNITTFLVGVILYCLGQGQVRGFAIILMIGIVSSLFSSIFITQLFFSFYMERYPAPSITFAYGNVAMLFKRMKINFIAIRYRLYIFSLLFITLGGFCFYYCKGLAVGVDFAGGRAYVVRFDSAVEASSLRDRLATEFAKGVEVRTYGANHVMQITTSYLSHDDSLAADETVKDKLETALQQYAKEKGEEPASHANFCIVSSSKVTATVAQDIQKSAKKAIIFALFAIFIYTALRFRKWSYGVAAIVALIHDALAVVAGFCMARALGFSYEVNEVFLAAMLTIIGYSINDTVVIFDRIREKIKSKGNTTIVEASIINQAIGETLSRTVITSFTTLLTVAMLFFFGGEALRGFSFALLLGVLFGTYSSICMAAPLLTDLSNKFSKASALASKQP</sequence>
<dbReference type="EMBL" id="CP029619">
    <property type="protein sequence ID" value="AWN82063.1"/>
    <property type="molecule type" value="Genomic_DNA"/>
</dbReference>
<dbReference type="NCBIfam" id="TIGR00966">
    <property type="entry name" value="transloc_SecF"/>
    <property type="match status" value="1"/>
</dbReference>
<feature type="transmembrane region" description="Helical" evidence="10">
    <location>
        <begin position="811"/>
        <end position="837"/>
    </location>
</feature>
<dbReference type="HAMAP" id="MF_01463_B">
    <property type="entry name" value="SecD_B"/>
    <property type="match status" value="1"/>
</dbReference>
<dbReference type="Gene3D" id="3.30.70.3220">
    <property type="match status" value="1"/>
</dbReference>
<evidence type="ECO:0000256" key="5">
    <source>
        <dbReference type="ARBA" id="ARBA00022692"/>
    </source>
</evidence>
<feature type="transmembrane region" description="Helical" evidence="10">
    <location>
        <begin position="493"/>
        <end position="512"/>
    </location>
</feature>
<dbReference type="Gene3D" id="3.30.1360.200">
    <property type="match status" value="1"/>
</dbReference>
<dbReference type="SUPFAM" id="SSF82866">
    <property type="entry name" value="Multidrug efflux transporter AcrB transmembrane domain"/>
    <property type="match status" value="2"/>
</dbReference>
<evidence type="ECO:0000256" key="7">
    <source>
        <dbReference type="ARBA" id="ARBA00022989"/>
    </source>
</evidence>
<dbReference type="Proteomes" id="UP000245872">
    <property type="component" value="Chromosome"/>
</dbReference>
<dbReference type="GO" id="GO:0043952">
    <property type="term" value="P:protein transport by the Sec complex"/>
    <property type="evidence" value="ECO:0007669"/>
    <property type="project" value="UniProtKB-UniRule"/>
</dbReference>
<keyword evidence="9 10" id="KW-0472">Membrane</keyword>
<dbReference type="InterPro" id="IPR000731">
    <property type="entry name" value="SSD"/>
</dbReference>
<keyword evidence="14" id="KW-1185">Reference proteome</keyword>
<feature type="transmembrane region" description="Helical" evidence="10">
    <location>
        <begin position="650"/>
        <end position="670"/>
    </location>
</feature>
<dbReference type="GO" id="GO:0006605">
    <property type="term" value="P:protein targeting"/>
    <property type="evidence" value="ECO:0007669"/>
    <property type="project" value="UniProtKB-UniRule"/>
</dbReference>
<dbReference type="RefSeq" id="WP_109997461.1">
    <property type="nucleotide sequence ID" value="NZ_CP029619.1"/>
</dbReference>
<dbReference type="PANTHER" id="PTHR30081">
    <property type="entry name" value="PROTEIN-EXPORT MEMBRANE PROTEIN SEC"/>
    <property type="match status" value="1"/>
</dbReference>
<accession>A0A2Z3L931</accession>
<evidence type="ECO:0000256" key="1">
    <source>
        <dbReference type="ARBA" id="ARBA00004651"/>
    </source>
</evidence>
<feature type="transmembrane region" description="Helical" evidence="10">
    <location>
        <begin position="592"/>
        <end position="615"/>
    </location>
</feature>
<dbReference type="NCBIfam" id="TIGR01129">
    <property type="entry name" value="secD"/>
    <property type="match status" value="1"/>
</dbReference>
<dbReference type="InterPro" id="IPR054384">
    <property type="entry name" value="SecDF_P1_head"/>
</dbReference>
<proteinExistence type="inferred from homology"/>
<comment type="subcellular location">
    <subcellularLocation>
        <location evidence="1 10">Cell membrane</location>
        <topology evidence="1 10">Multi-pass membrane protein</topology>
    </subcellularLocation>
</comment>
<keyword evidence="6 10" id="KW-0653">Protein transport</keyword>
<keyword evidence="8 10" id="KW-0811">Translocation</keyword>
<dbReference type="PANTHER" id="PTHR30081:SF1">
    <property type="entry name" value="PROTEIN TRANSLOCASE SUBUNIT SECD"/>
    <property type="match status" value="1"/>
</dbReference>
<keyword evidence="4" id="KW-0997">Cell inner membrane</keyword>
<dbReference type="HAMAP" id="MF_01464_B">
    <property type="entry name" value="SecF_B"/>
    <property type="match status" value="1"/>
</dbReference>
<evidence type="ECO:0000256" key="6">
    <source>
        <dbReference type="ARBA" id="ARBA00022927"/>
    </source>
</evidence>
<keyword evidence="2 10" id="KW-0813">Transport</keyword>
<dbReference type="InterPro" id="IPR022813">
    <property type="entry name" value="SecD/SecF_arch_bac"/>
</dbReference>
<gene>
    <name evidence="13" type="primary">secDF</name>
    <name evidence="10" type="synonym">secD</name>
    <name evidence="11" type="synonym">secF</name>
    <name evidence="13" type="ORF">DK880_00754</name>
</gene>
<dbReference type="Pfam" id="PF22599">
    <property type="entry name" value="SecDF_P1_head"/>
    <property type="match status" value="1"/>
</dbReference>
<dbReference type="InterPro" id="IPR048634">
    <property type="entry name" value="SecD_SecF_C"/>
</dbReference>
<feature type="domain" description="SSD" evidence="12">
    <location>
        <begin position="780"/>
        <end position="945"/>
    </location>
</feature>
<dbReference type="KEGG" id="cher:DK880_00754"/>
<dbReference type="PRINTS" id="PR01755">
    <property type="entry name" value="SECFTRNLCASE"/>
</dbReference>
<evidence type="ECO:0000259" key="12">
    <source>
        <dbReference type="PROSITE" id="PS50156"/>
    </source>
</evidence>
<feature type="transmembrane region" description="Helical" evidence="10">
    <location>
        <begin position="896"/>
        <end position="914"/>
    </location>
</feature>
<dbReference type="InterPro" id="IPR055344">
    <property type="entry name" value="SecD_SecF_C_bact"/>
</dbReference>
<dbReference type="Pfam" id="PF02355">
    <property type="entry name" value="SecD_SecF_C"/>
    <property type="match status" value="2"/>
</dbReference>
<comment type="similarity">
    <text evidence="10">Belongs to the SecD/SecF family. SecD subfamily.</text>
</comment>
<dbReference type="GO" id="GO:0015450">
    <property type="term" value="F:protein-transporting ATPase activity"/>
    <property type="evidence" value="ECO:0007669"/>
    <property type="project" value="InterPro"/>
</dbReference>
<feature type="transmembrane region" description="Helical" evidence="10">
    <location>
        <begin position="843"/>
        <end position="863"/>
    </location>
</feature>
<organism evidence="13 14">
    <name type="scientific">Candidatus Cardinium hertigii</name>
    <dbReference type="NCBI Taxonomy" id="247481"/>
    <lineage>
        <taxon>Bacteria</taxon>
        <taxon>Pseudomonadati</taxon>
        <taxon>Bacteroidota</taxon>
        <taxon>Cytophagia</taxon>
        <taxon>Cytophagales</taxon>
        <taxon>Amoebophilaceae</taxon>
        <taxon>Candidatus Cardinium</taxon>
    </lineage>
</organism>
<reference evidence="13 14" key="1">
    <citation type="submission" date="2018-05" db="EMBL/GenBank/DDBJ databases">
        <title>Candidatus Cardinium hertigii Genome Assembly.</title>
        <authorList>
            <person name="Showmaker K.C."/>
            <person name="Walden K.O."/>
            <person name="Fields C.J."/>
            <person name="Lambert K.N."/>
            <person name="Hudson M.E."/>
        </authorList>
    </citation>
    <scope>NUCLEOTIDE SEQUENCE [LARGE SCALE GENOMIC DNA]</scope>
    <source>
        <strain evidence="14">cHgTN10</strain>
    </source>
</reference>
<dbReference type="OrthoDB" id="9805019at2"/>
<dbReference type="PROSITE" id="PS50156">
    <property type="entry name" value="SSD"/>
    <property type="match status" value="1"/>
</dbReference>
<feature type="transmembrane region" description="Helical" evidence="10">
    <location>
        <begin position="518"/>
        <end position="539"/>
    </location>
</feature>
<evidence type="ECO:0000256" key="4">
    <source>
        <dbReference type="ARBA" id="ARBA00022519"/>
    </source>
</evidence>